<comment type="caution">
    <text evidence="2">The sequence shown here is derived from an EMBL/GenBank/DDBJ whole genome shotgun (WGS) entry which is preliminary data.</text>
</comment>
<evidence type="ECO:0000313" key="2">
    <source>
        <dbReference type="EMBL" id="TXB68923.1"/>
    </source>
</evidence>
<feature type="signal peptide" evidence="1">
    <location>
        <begin position="1"/>
        <end position="18"/>
    </location>
</feature>
<organism evidence="2 3">
    <name type="scientific">Phaeodactylibacter luteus</name>
    <dbReference type="NCBI Taxonomy" id="1564516"/>
    <lineage>
        <taxon>Bacteria</taxon>
        <taxon>Pseudomonadati</taxon>
        <taxon>Bacteroidota</taxon>
        <taxon>Saprospiria</taxon>
        <taxon>Saprospirales</taxon>
        <taxon>Haliscomenobacteraceae</taxon>
        <taxon>Phaeodactylibacter</taxon>
    </lineage>
</organism>
<dbReference type="RefSeq" id="WP_147165810.1">
    <property type="nucleotide sequence ID" value="NZ_VOOR01000003.1"/>
</dbReference>
<evidence type="ECO:0000256" key="1">
    <source>
        <dbReference type="SAM" id="SignalP"/>
    </source>
</evidence>
<evidence type="ECO:0008006" key="4">
    <source>
        <dbReference type="Google" id="ProtNLM"/>
    </source>
</evidence>
<protein>
    <recommendedName>
        <fullName evidence="4">Extracellular endo-alpha-(1-&gt;5)-L-arabinanase C-terminal domain-containing protein</fullName>
    </recommendedName>
</protein>
<gene>
    <name evidence="2" type="ORF">FRY97_02320</name>
</gene>
<sequence>MKLLFSISCLLIAPFWLAGQDVFDFTGTWEGILTQEEGGYTPEYAFKLVLEQDGMDIKGRSFVKYGEIYAEMELEGRLIGNRAIHWEEIKLLDNWKHEHMEWCYKRADLFVVKRGAKPKLEGPWSGNTGEADCVPGKIKVSRVSPRA</sequence>
<keyword evidence="3" id="KW-1185">Reference proteome</keyword>
<keyword evidence="1" id="KW-0732">Signal</keyword>
<dbReference type="AlphaFoldDB" id="A0A5C6S5N0"/>
<name>A0A5C6S5N0_9BACT</name>
<proteinExistence type="predicted"/>
<dbReference type="OrthoDB" id="639821at2"/>
<dbReference type="EMBL" id="VOOR01000003">
    <property type="protein sequence ID" value="TXB68923.1"/>
    <property type="molecule type" value="Genomic_DNA"/>
</dbReference>
<dbReference type="Proteomes" id="UP000321580">
    <property type="component" value="Unassembled WGS sequence"/>
</dbReference>
<reference evidence="2 3" key="1">
    <citation type="submission" date="2019-08" db="EMBL/GenBank/DDBJ databases">
        <title>Genome of Phaeodactylibacter luteus.</title>
        <authorList>
            <person name="Bowman J.P."/>
        </authorList>
    </citation>
    <scope>NUCLEOTIDE SEQUENCE [LARGE SCALE GENOMIC DNA]</scope>
    <source>
        <strain evidence="2 3">KCTC 42180</strain>
    </source>
</reference>
<evidence type="ECO:0000313" key="3">
    <source>
        <dbReference type="Proteomes" id="UP000321580"/>
    </source>
</evidence>
<accession>A0A5C6S5N0</accession>
<feature type="chain" id="PRO_5022701085" description="Extracellular endo-alpha-(1-&gt;5)-L-arabinanase C-terminal domain-containing protein" evidence="1">
    <location>
        <begin position="19"/>
        <end position="147"/>
    </location>
</feature>